<organism evidence="1 2">
    <name type="scientific">Port-miou virus</name>
    <dbReference type="NCBI Taxonomy" id="1733873"/>
    <lineage>
        <taxon>Viruses</taxon>
        <taxon>Varidnaviria</taxon>
        <taxon>Bamfordvirae</taxon>
        <taxon>Nucleocytoviricota</taxon>
        <taxon>Megaviricetes</taxon>
        <taxon>Pimascovirales</taxon>
        <taxon>Pimascovirales incertae sedis</taxon>
        <taxon>Marseilleviridae</taxon>
        <taxon>Losannavirus</taxon>
        <taxon>Losannavirus lausannense</taxon>
        <taxon>Lausannevirus</taxon>
    </lineage>
</organism>
<name>A0A0N9P8G7_9VIRU</name>
<accession>A0A0N9P8G7</accession>
<reference evidence="1" key="1">
    <citation type="journal article" date="2015" name="Genome Announc.">
        <title>Complete Genome Sequence of a New Member of the Marseilleviridae Recovered from the Brackish Submarine Spring in the Cassis Port-Miou Calanque, France.</title>
        <authorList>
            <person name="Doutre G."/>
            <person name="Arfib B."/>
            <person name="Rochette P."/>
            <person name="Claverie J.M."/>
            <person name="Bonin P."/>
            <person name="Abergel C."/>
        </authorList>
    </citation>
    <scope>NUCLEOTIDE SEQUENCE [LARGE SCALE GENOMIC DNA]</scope>
    <source>
        <strain evidence="1">1</strain>
    </source>
</reference>
<proteinExistence type="predicted"/>
<evidence type="ECO:0000313" key="1">
    <source>
        <dbReference type="EMBL" id="ALH06731.1"/>
    </source>
</evidence>
<dbReference type="EMBL" id="KT428292">
    <property type="protein sequence ID" value="ALH06731.1"/>
    <property type="molecule type" value="Genomic_DNA"/>
</dbReference>
<sequence>MEQVLKFAIQDFRMLPLSEERDYPHYSRLISALEYALSLSCGEENKRLRERFERTHDIFQEKPEVPEKELLEWVSHPKNLSVWYKGKSVPEQAPKELLLLFQELEKISGGEPVFWKRKKDVYFVSFSDEVDGQEIPFERYRSRKEHSFIRCEKGKFSVWDAKYRETVNCYGLAVNASQILWRLMREL</sequence>
<protein>
    <submittedName>
        <fullName evidence="1">Uncharacterized protein</fullName>
    </submittedName>
</protein>
<evidence type="ECO:0000313" key="2">
    <source>
        <dbReference type="Proteomes" id="UP000319438"/>
    </source>
</evidence>
<gene>
    <name evidence="1" type="ORF">PMV_033</name>
</gene>
<dbReference type="Proteomes" id="UP000319438">
    <property type="component" value="Segment"/>
</dbReference>